<keyword evidence="4" id="KW-0732">Signal</keyword>
<evidence type="ECO:0000259" key="9">
    <source>
        <dbReference type="Pfam" id="PF25198"/>
    </source>
</evidence>
<dbReference type="Proteomes" id="UP000186112">
    <property type="component" value="Unassembled WGS sequence"/>
</dbReference>
<feature type="domain" description="Spore germination protein N-terminal" evidence="9">
    <location>
        <begin position="29"/>
        <end position="201"/>
    </location>
</feature>
<dbReference type="Gene3D" id="3.30.300.210">
    <property type="entry name" value="Nutrient germinant receptor protein C, domain 3"/>
    <property type="match status" value="1"/>
</dbReference>
<reference evidence="10 11" key="1">
    <citation type="submission" date="2016-02" db="EMBL/GenBank/DDBJ databases">
        <title>Genome sequence of Tissierella creatinophila DSM 6911.</title>
        <authorList>
            <person name="Poehlein A."/>
            <person name="Daniel R."/>
        </authorList>
    </citation>
    <scope>NUCLEOTIDE SEQUENCE [LARGE SCALE GENOMIC DNA]</scope>
    <source>
        <strain evidence="10 11">DSM 6911</strain>
    </source>
</reference>
<feature type="domain" description="Spore germination GerAC-like C-terminal" evidence="8">
    <location>
        <begin position="224"/>
        <end position="397"/>
    </location>
</feature>
<sequence length="411" mass="46711">MKTLNKSKKRLLVFIIIISNIFLTSCKSAKEIDTLGIVVAVGFDLDGEDVIITNEVINPMGSSTSQQSSGQESTKFVIGQGKTIEEAILNTSLTFDRELYYPHAHTIIVGEDLVKDGFDGYIDMLSRDKQLRETTFLMVAKGAKAYEIMGINSGLSNSPGRYLHDITQENMETGKQRPLDINRFLKYFYRKSGGVVLGVVEKRDKKTANKDGKADTIEVLSVEGGVVLKEKKLVGYFTGEEMMGFNFIVGEFQRGPIVFQTPEDDKDKGNFKKNHYSTFKVFKNKTTLDMELKKDKLHLFIDLKLRGALKATQEGVDLNNPNIVKEMEKSIEKEIKRKIATTLEKAQNEFNVDTFSIAELTHRKYPELWKEIEDQWPEIFKDLDYTIRVDASINDVGFINTTKKTRESIYE</sequence>
<dbReference type="GO" id="GO:0009847">
    <property type="term" value="P:spore germination"/>
    <property type="evidence" value="ECO:0007669"/>
    <property type="project" value="InterPro"/>
</dbReference>
<evidence type="ECO:0000256" key="4">
    <source>
        <dbReference type="ARBA" id="ARBA00022729"/>
    </source>
</evidence>
<evidence type="ECO:0000259" key="8">
    <source>
        <dbReference type="Pfam" id="PF05504"/>
    </source>
</evidence>
<evidence type="ECO:0000313" key="10">
    <source>
        <dbReference type="EMBL" id="OLS03653.1"/>
    </source>
</evidence>
<dbReference type="NCBIfam" id="TIGR02887">
    <property type="entry name" value="spore_ger_x_C"/>
    <property type="match status" value="1"/>
</dbReference>
<comment type="similarity">
    <text evidence="2">Belongs to the GerABKC lipoprotein family.</text>
</comment>
<dbReference type="AlphaFoldDB" id="A0A1U7M8J9"/>
<accession>A0A1U7M8J9</accession>
<evidence type="ECO:0000256" key="1">
    <source>
        <dbReference type="ARBA" id="ARBA00004635"/>
    </source>
</evidence>
<dbReference type="EMBL" id="LTDM01000004">
    <property type="protein sequence ID" value="OLS03653.1"/>
    <property type="molecule type" value="Genomic_DNA"/>
</dbReference>
<organism evidence="10 11">
    <name type="scientific">Tissierella creatinophila DSM 6911</name>
    <dbReference type="NCBI Taxonomy" id="1123403"/>
    <lineage>
        <taxon>Bacteria</taxon>
        <taxon>Bacillati</taxon>
        <taxon>Bacillota</taxon>
        <taxon>Tissierellia</taxon>
        <taxon>Tissierellales</taxon>
        <taxon>Tissierellaceae</taxon>
        <taxon>Tissierella</taxon>
    </lineage>
</organism>
<keyword evidence="11" id="KW-1185">Reference proteome</keyword>
<evidence type="ECO:0000256" key="2">
    <source>
        <dbReference type="ARBA" id="ARBA00007886"/>
    </source>
</evidence>
<dbReference type="PANTHER" id="PTHR35789:SF1">
    <property type="entry name" value="SPORE GERMINATION PROTEIN B3"/>
    <property type="match status" value="1"/>
</dbReference>
<keyword evidence="3" id="KW-0309">Germination</keyword>
<dbReference type="GO" id="GO:0016020">
    <property type="term" value="C:membrane"/>
    <property type="evidence" value="ECO:0007669"/>
    <property type="project" value="UniProtKB-SubCell"/>
</dbReference>
<dbReference type="InterPro" id="IPR046953">
    <property type="entry name" value="Spore_GerAC-like_C"/>
</dbReference>
<evidence type="ECO:0000256" key="3">
    <source>
        <dbReference type="ARBA" id="ARBA00022544"/>
    </source>
</evidence>
<keyword evidence="7" id="KW-0449">Lipoprotein</keyword>
<evidence type="ECO:0000313" key="11">
    <source>
        <dbReference type="Proteomes" id="UP000186112"/>
    </source>
</evidence>
<evidence type="ECO:0000256" key="6">
    <source>
        <dbReference type="ARBA" id="ARBA00023139"/>
    </source>
</evidence>
<proteinExistence type="inferred from homology"/>
<protein>
    <submittedName>
        <fullName evidence="10">Spore germination protein B3</fullName>
    </submittedName>
</protein>
<comment type="caution">
    <text evidence="10">The sequence shown here is derived from an EMBL/GenBank/DDBJ whole genome shotgun (WGS) entry which is preliminary data.</text>
</comment>
<comment type="subcellular location">
    <subcellularLocation>
        <location evidence="1">Membrane</location>
        <topology evidence="1">Lipid-anchor</topology>
    </subcellularLocation>
</comment>
<name>A0A1U7M8J9_TISCR</name>
<evidence type="ECO:0000256" key="7">
    <source>
        <dbReference type="ARBA" id="ARBA00023288"/>
    </source>
</evidence>
<dbReference type="InterPro" id="IPR057336">
    <property type="entry name" value="GerAC_N"/>
</dbReference>
<evidence type="ECO:0000256" key="5">
    <source>
        <dbReference type="ARBA" id="ARBA00023136"/>
    </source>
</evidence>
<dbReference type="PROSITE" id="PS51257">
    <property type="entry name" value="PROKAR_LIPOPROTEIN"/>
    <property type="match status" value="1"/>
</dbReference>
<dbReference type="Pfam" id="PF05504">
    <property type="entry name" value="Spore_GerAC"/>
    <property type="match status" value="1"/>
</dbReference>
<keyword evidence="6" id="KW-0564">Palmitate</keyword>
<gene>
    <name evidence="10" type="primary">gerBC_2</name>
    <name evidence="10" type="ORF">TICRE_03490</name>
</gene>
<dbReference type="Pfam" id="PF25198">
    <property type="entry name" value="Spore_GerAC_N"/>
    <property type="match status" value="1"/>
</dbReference>
<dbReference type="InterPro" id="IPR008844">
    <property type="entry name" value="Spore_GerAC-like"/>
</dbReference>
<dbReference type="InterPro" id="IPR038501">
    <property type="entry name" value="Spore_GerAC_C_sf"/>
</dbReference>
<dbReference type="PANTHER" id="PTHR35789">
    <property type="entry name" value="SPORE GERMINATION PROTEIN B3"/>
    <property type="match status" value="1"/>
</dbReference>
<keyword evidence="5" id="KW-0472">Membrane</keyword>